<dbReference type="GO" id="GO:0008784">
    <property type="term" value="F:alanine racemase activity"/>
    <property type="evidence" value="ECO:0007669"/>
    <property type="project" value="TreeGrafter"/>
</dbReference>
<name>A0A2P8DVS5_9ACTN</name>
<keyword evidence="2" id="KW-0663">Pyridoxal phosphate</keyword>
<evidence type="ECO:0000256" key="1">
    <source>
        <dbReference type="ARBA" id="ARBA00001933"/>
    </source>
</evidence>
<organism evidence="5 6">
    <name type="scientific">Haloactinopolyspora alba</name>
    <dbReference type="NCBI Taxonomy" id="648780"/>
    <lineage>
        <taxon>Bacteria</taxon>
        <taxon>Bacillati</taxon>
        <taxon>Actinomycetota</taxon>
        <taxon>Actinomycetes</taxon>
        <taxon>Jiangellales</taxon>
        <taxon>Jiangellaceae</taxon>
        <taxon>Haloactinopolyspora</taxon>
    </lineage>
</organism>
<dbReference type="Gene3D" id="2.40.37.10">
    <property type="entry name" value="Lyase, Ornithine Decarboxylase, Chain A, domain 1"/>
    <property type="match status" value="1"/>
</dbReference>
<dbReference type="InterPro" id="IPR029066">
    <property type="entry name" value="PLP-binding_barrel"/>
</dbReference>
<dbReference type="PANTHER" id="PTHR30511:SF0">
    <property type="entry name" value="ALANINE RACEMASE, CATABOLIC-RELATED"/>
    <property type="match status" value="1"/>
</dbReference>
<dbReference type="Proteomes" id="UP000243528">
    <property type="component" value="Unassembled WGS sequence"/>
</dbReference>
<dbReference type="SUPFAM" id="SSF51419">
    <property type="entry name" value="PLP-binding barrel"/>
    <property type="match status" value="1"/>
</dbReference>
<sequence length="356" mass="37914">MPLTLHIDTPRWREHVRDRLADPSGPDDGTAAVRVVPVTKGNGYGFGNGLLAAEAAAADVPTLAVGTSDEVETVRRAFDGDVLVLAPLRPWDAATADDRVVRTVSRVEDLRRLAAAGGRPRVVIELLTSMRRHGVALADLPEALTACEPLRVEGFALHLPLAGQHGAEARSLAEQAFAAAGEHGPDVPRRLWVSHLSAAEAADLARRTAADVNLRVGTALWLGDRAALTARATVIDVHDVRRGDTFGYRQRRARRDGTVAVVAGGTAHGVALEAPTPATGVRQRAVALAKGGLESAGRALSPFRVAGRQRWFAEPPHMQCSMIWLPGGVEVPAVGDEVDVDVRFTITHVDRIAWDG</sequence>
<comment type="caution">
    <text evidence="5">The sequence shown here is derived from an EMBL/GenBank/DDBJ whole genome shotgun (WGS) entry which is preliminary data.</text>
</comment>
<accession>A0A2P8DVS5</accession>
<evidence type="ECO:0000256" key="2">
    <source>
        <dbReference type="ARBA" id="ARBA00022898"/>
    </source>
</evidence>
<dbReference type="Gene3D" id="3.20.20.10">
    <property type="entry name" value="Alanine racemase"/>
    <property type="match status" value="1"/>
</dbReference>
<dbReference type="RefSeq" id="WP_106538575.1">
    <property type="nucleotide sequence ID" value="NZ_ML142899.1"/>
</dbReference>
<dbReference type="GO" id="GO:0030632">
    <property type="term" value="P:D-alanine biosynthetic process"/>
    <property type="evidence" value="ECO:0007669"/>
    <property type="project" value="TreeGrafter"/>
</dbReference>
<comment type="cofactor">
    <cofactor evidence="1">
        <name>pyridoxal 5'-phosphate</name>
        <dbReference type="ChEBI" id="CHEBI:597326"/>
    </cofactor>
</comment>
<dbReference type="OrthoDB" id="2986620at2"/>
<dbReference type="Pfam" id="PF01168">
    <property type="entry name" value="Ala_racemase_N"/>
    <property type="match status" value="1"/>
</dbReference>
<keyword evidence="3" id="KW-0413">Isomerase</keyword>
<dbReference type="InterPro" id="IPR000821">
    <property type="entry name" value="Ala_racemase"/>
</dbReference>
<dbReference type="GO" id="GO:0005829">
    <property type="term" value="C:cytosol"/>
    <property type="evidence" value="ECO:0007669"/>
    <property type="project" value="TreeGrafter"/>
</dbReference>
<evidence type="ECO:0000313" key="6">
    <source>
        <dbReference type="Proteomes" id="UP000243528"/>
    </source>
</evidence>
<dbReference type="GO" id="GO:0030170">
    <property type="term" value="F:pyridoxal phosphate binding"/>
    <property type="evidence" value="ECO:0007669"/>
    <property type="project" value="TreeGrafter"/>
</dbReference>
<dbReference type="InterPro" id="IPR001608">
    <property type="entry name" value="Ala_racemase_N"/>
</dbReference>
<dbReference type="EMBL" id="PYGE01000014">
    <property type="protein sequence ID" value="PSL01338.1"/>
    <property type="molecule type" value="Genomic_DNA"/>
</dbReference>
<evidence type="ECO:0000259" key="4">
    <source>
        <dbReference type="Pfam" id="PF01168"/>
    </source>
</evidence>
<dbReference type="PANTHER" id="PTHR30511">
    <property type="entry name" value="ALANINE RACEMASE"/>
    <property type="match status" value="1"/>
</dbReference>
<protein>
    <submittedName>
        <fullName evidence="5">Alanine racemase</fullName>
    </submittedName>
</protein>
<evidence type="ECO:0000256" key="3">
    <source>
        <dbReference type="ARBA" id="ARBA00023235"/>
    </source>
</evidence>
<reference evidence="5 6" key="1">
    <citation type="submission" date="2018-03" db="EMBL/GenBank/DDBJ databases">
        <title>Genomic Encyclopedia of Archaeal and Bacterial Type Strains, Phase II (KMG-II): from individual species to whole genera.</title>
        <authorList>
            <person name="Goeker M."/>
        </authorList>
    </citation>
    <scope>NUCLEOTIDE SEQUENCE [LARGE SCALE GENOMIC DNA]</scope>
    <source>
        <strain evidence="5 6">DSM 45211</strain>
    </source>
</reference>
<proteinExistence type="predicted"/>
<evidence type="ECO:0000313" key="5">
    <source>
        <dbReference type="EMBL" id="PSL01338.1"/>
    </source>
</evidence>
<dbReference type="AlphaFoldDB" id="A0A2P8DVS5"/>
<gene>
    <name evidence="5" type="ORF">CLV30_11468</name>
</gene>
<feature type="domain" description="Alanine racemase N-terminal" evidence="4">
    <location>
        <begin position="32"/>
        <end position="221"/>
    </location>
</feature>
<dbReference type="InterPro" id="IPR009006">
    <property type="entry name" value="Ala_racemase/Decarboxylase_C"/>
</dbReference>
<keyword evidence="6" id="KW-1185">Reference proteome</keyword>